<evidence type="ECO:0000259" key="2">
    <source>
        <dbReference type="PROSITE" id="PS50089"/>
    </source>
</evidence>
<dbReference type="InterPro" id="IPR013083">
    <property type="entry name" value="Znf_RING/FYVE/PHD"/>
</dbReference>
<accession>A0A7S1AZR8</accession>
<gene>
    <name evidence="3" type="ORF">NSCI0253_LOCUS44812</name>
</gene>
<sequence length="395" mass="43524">MDVLDDILVDWRACRPSGAVLQASQLGCVLDRVVARAEGSTVEGAAQRVSHELLAPDVQNGQLPWLVRKLRIDGRFRQALAPKNSQGLVDDEGAVIHFFFFWQAFREVCLRTRTLSVADEEPIAVEAADFRDKLLGMLESGSVAVSWLAEELASARTASADPAAWEDLEAAVAHVSVVGKCQDREGTLSEQPMSLDEISTIFLMWLQELTEDYCRGERHACVRTVCDVLRCSPGKASAYLGASCWDVESALRRSYLGGPELTVLAACHGPAWSSKSARLSSMETQCPICAEDLSMDMKPAVTPCCYQLLCVRCAKWLSNDIGELHCPFCRARNHSRTSRPLSPRGRLAPVVRCAERVARDASLVAKNLISNMGCGFWNELPRHEVPVIREVRPRG</sequence>
<dbReference type="GO" id="GO:0008270">
    <property type="term" value="F:zinc ion binding"/>
    <property type="evidence" value="ECO:0007669"/>
    <property type="project" value="UniProtKB-KW"/>
</dbReference>
<dbReference type="AlphaFoldDB" id="A0A7S1AZR8"/>
<name>A0A7S1AZR8_NOCSC</name>
<dbReference type="Gene3D" id="3.30.40.10">
    <property type="entry name" value="Zinc/RING finger domain, C3HC4 (zinc finger)"/>
    <property type="match status" value="1"/>
</dbReference>
<dbReference type="SUPFAM" id="SSF57850">
    <property type="entry name" value="RING/U-box"/>
    <property type="match status" value="1"/>
</dbReference>
<reference evidence="3" key="1">
    <citation type="submission" date="2021-01" db="EMBL/GenBank/DDBJ databases">
        <authorList>
            <person name="Corre E."/>
            <person name="Pelletier E."/>
            <person name="Niang G."/>
            <person name="Scheremetjew M."/>
            <person name="Finn R."/>
            <person name="Kale V."/>
            <person name="Holt S."/>
            <person name="Cochrane G."/>
            <person name="Meng A."/>
            <person name="Brown T."/>
            <person name="Cohen L."/>
        </authorList>
    </citation>
    <scope>NUCLEOTIDE SEQUENCE</scope>
</reference>
<dbReference type="InterPro" id="IPR001841">
    <property type="entry name" value="Znf_RING"/>
</dbReference>
<keyword evidence="1" id="KW-0479">Metal-binding</keyword>
<evidence type="ECO:0000313" key="3">
    <source>
        <dbReference type="EMBL" id="CAD8870455.1"/>
    </source>
</evidence>
<feature type="domain" description="RING-type" evidence="2">
    <location>
        <begin position="286"/>
        <end position="330"/>
    </location>
</feature>
<evidence type="ECO:0000256" key="1">
    <source>
        <dbReference type="PROSITE-ProRule" id="PRU00175"/>
    </source>
</evidence>
<organism evidence="3">
    <name type="scientific">Noctiluca scintillans</name>
    <name type="common">Sea sparkle</name>
    <name type="synonym">Red tide dinoflagellate</name>
    <dbReference type="NCBI Taxonomy" id="2966"/>
    <lineage>
        <taxon>Eukaryota</taxon>
        <taxon>Sar</taxon>
        <taxon>Alveolata</taxon>
        <taxon>Dinophyceae</taxon>
        <taxon>Noctilucales</taxon>
        <taxon>Noctilucaceae</taxon>
        <taxon>Noctiluca</taxon>
    </lineage>
</organism>
<dbReference type="PROSITE" id="PS50089">
    <property type="entry name" value="ZF_RING_2"/>
    <property type="match status" value="1"/>
</dbReference>
<keyword evidence="1" id="KW-0862">Zinc</keyword>
<keyword evidence="1" id="KW-0863">Zinc-finger</keyword>
<dbReference type="EMBL" id="HBFQ01063331">
    <property type="protein sequence ID" value="CAD8870455.1"/>
    <property type="molecule type" value="Transcribed_RNA"/>
</dbReference>
<proteinExistence type="predicted"/>
<protein>
    <recommendedName>
        <fullName evidence="2">RING-type domain-containing protein</fullName>
    </recommendedName>
</protein>